<accession>A0A0E9QWD8</accession>
<protein>
    <submittedName>
        <fullName evidence="2">Uncharacterized protein</fullName>
    </submittedName>
</protein>
<reference evidence="2" key="1">
    <citation type="submission" date="2014-11" db="EMBL/GenBank/DDBJ databases">
        <authorList>
            <person name="Amaro Gonzalez C."/>
        </authorList>
    </citation>
    <scope>NUCLEOTIDE SEQUENCE</scope>
</reference>
<proteinExistence type="predicted"/>
<feature type="region of interest" description="Disordered" evidence="1">
    <location>
        <begin position="1"/>
        <end position="25"/>
    </location>
</feature>
<sequence length="25" mass="2830">MHGIFSITNSLPTSRRASPQSIWRS</sequence>
<dbReference type="AlphaFoldDB" id="A0A0E9QWD8"/>
<dbReference type="EMBL" id="GBXM01087331">
    <property type="protein sequence ID" value="JAH21246.1"/>
    <property type="molecule type" value="Transcribed_RNA"/>
</dbReference>
<organism evidence="2">
    <name type="scientific">Anguilla anguilla</name>
    <name type="common">European freshwater eel</name>
    <name type="synonym">Muraena anguilla</name>
    <dbReference type="NCBI Taxonomy" id="7936"/>
    <lineage>
        <taxon>Eukaryota</taxon>
        <taxon>Metazoa</taxon>
        <taxon>Chordata</taxon>
        <taxon>Craniata</taxon>
        <taxon>Vertebrata</taxon>
        <taxon>Euteleostomi</taxon>
        <taxon>Actinopterygii</taxon>
        <taxon>Neopterygii</taxon>
        <taxon>Teleostei</taxon>
        <taxon>Anguilliformes</taxon>
        <taxon>Anguillidae</taxon>
        <taxon>Anguilla</taxon>
    </lineage>
</organism>
<name>A0A0E9QWD8_ANGAN</name>
<evidence type="ECO:0000256" key="1">
    <source>
        <dbReference type="SAM" id="MobiDB-lite"/>
    </source>
</evidence>
<reference evidence="2" key="2">
    <citation type="journal article" date="2015" name="Fish Shellfish Immunol.">
        <title>Early steps in the European eel (Anguilla anguilla)-Vibrio vulnificus interaction in the gills: Role of the RtxA13 toxin.</title>
        <authorList>
            <person name="Callol A."/>
            <person name="Pajuelo D."/>
            <person name="Ebbesson L."/>
            <person name="Teles M."/>
            <person name="MacKenzie S."/>
            <person name="Amaro C."/>
        </authorList>
    </citation>
    <scope>NUCLEOTIDE SEQUENCE</scope>
</reference>
<evidence type="ECO:0000313" key="2">
    <source>
        <dbReference type="EMBL" id="JAH21246.1"/>
    </source>
</evidence>